<keyword evidence="1" id="KW-0732">Signal</keyword>
<feature type="chain" id="PRO_5047244125" description="Exo-alpha-sialidase" evidence="1">
    <location>
        <begin position="28"/>
        <end position="524"/>
    </location>
</feature>
<dbReference type="Gene3D" id="2.120.10.10">
    <property type="match status" value="1"/>
</dbReference>
<evidence type="ECO:0000313" key="3">
    <source>
        <dbReference type="Proteomes" id="UP000620046"/>
    </source>
</evidence>
<feature type="signal peptide" evidence="1">
    <location>
        <begin position="1"/>
        <end position="27"/>
    </location>
</feature>
<reference evidence="3" key="1">
    <citation type="journal article" date="2019" name="Int. J. Syst. Evol. Microbiol.">
        <title>The Global Catalogue of Microorganisms (GCM) 10K type strain sequencing project: providing services to taxonomists for standard genome sequencing and annotation.</title>
        <authorList>
            <consortium name="The Broad Institute Genomics Platform"/>
            <consortium name="The Broad Institute Genome Sequencing Center for Infectious Disease"/>
            <person name="Wu L."/>
            <person name="Ma J."/>
        </authorList>
    </citation>
    <scope>NUCLEOTIDE SEQUENCE [LARGE SCALE GENOMIC DNA]</scope>
    <source>
        <strain evidence="3">CGMCC 1.15439</strain>
    </source>
</reference>
<sequence length="524" mass="57083">MRRTTCHLAVHAACFLLGMAGIRAVQAQDQPLDVASGQFLAEGTGYASVVRLSQQSNAHADGRLLLVFEQHGMAGMPLYVSNDSGKTWHFMQNVVDQEHAGNLAWQLRWQPNISEMQQGSGDLKRGTLLLAANATRNDAKGHVVEEDLQLYTSIDQGETWHYRSSIVRGGGHPDDKDNHGVWEPNVHILDDGRMIVYYSSEQHKDKGFNQILAHKLSNDGGKTWGEEVMDVGMPGGVERPGMAVVARLPDQRYVMNFEDIDGPENGKVHLKFSADGLHFGDPADRGMPVQTEGGAWPAACPVVSWFPVGGPQGVIVVSSERAGGNGDAAGRSLYWNNNGGKGPWWEAPAPVQKITGNIHAGWTQALLQQKDGSFLHITSSSSPELQQAWKAAYNVMLYADEPLNFHRYEAEDAARTNAVVIGNPHASNRRMARVAAAPYGKLQFDIHRDRGGAHVLRLRYEDLGFPAIPRISVNGTAVAAGSGKADGQSGWMLMDVSVNLKDGDNTIVVNGAEHAYDVDYIEIE</sequence>
<dbReference type="SUPFAM" id="SSF50939">
    <property type="entry name" value="Sialidases"/>
    <property type="match status" value="1"/>
</dbReference>
<dbReference type="CDD" id="cd15482">
    <property type="entry name" value="Sialidase_non-viral"/>
    <property type="match status" value="1"/>
</dbReference>
<dbReference type="InterPro" id="IPR008979">
    <property type="entry name" value="Galactose-bd-like_sf"/>
</dbReference>
<dbReference type="InterPro" id="IPR036278">
    <property type="entry name" value="Sialidase_sf"/>
</dbReference>
<dbReference type="EMBL" id="BMJA01000001">
    <property type="protein sequence ID" value="GGA25930.1"/>
    <property type="molecule type" value="Genomic_DNA"/>
</dbReference>
<protein>
    <recommendedName>
        <fullName evidence="4">Exo-alpha-sialidase</fullName>
    </recommendedName>
</protein>
<accession>A0ABQ1FR63</accession>
<evidence type="ECO:0008006" key="4">
    <source>
        <dbReference type="Google" id="ProtNLM"/>
    </source>
</evidence>
<dbReference type="PANTHER" id="PTHR38792">
    <property type="entry name" value="BNR/ASP-BOX REPEAT DOMAIN PROTEIN (AFU_ORTHOLOGUE AFUA_7G06430)-RELATED"/>
    <property type="match status" value="1"/>
</dbReference>
<gene>
    <name evidence="2" type="ORF">GCM10010981_13190</name>
</gene>
<comment type="caution">
    <text evidence="2">The sequence shown here is derived from an EMBL/GenBank/DDBJ whole genome shotgun (WGS) entry which is preliminary data.</text>
</comment>
<name>A0ABQ1FR63_9GAMM</name>
<dbReference type="PANTHER" id="PTHR38792:SF3">
    <property type="entry name" value="BNR_ASP-BOX REPEAT DOMAIN PROTEIN (AFU_ORTHOLOGUE AFUA_7G06430)-RELATED"/>
    <property type="match status" value="1"/>
</dbReference>
<evidence type="ECO:0000313" key="2">
    <source>
        <dbReference type="EMBL" id="GGA25930.1"/>
    </source>
</evidence>
<proteinExistence type="predicted"/>
<dbReference type="Gene3D" id="2.60.120.260">
    <property type="entry name" value="Galactose-binding domain-like"/>
    <property type="match status" value="1"/>
</dbReference>
<keyword evidence="3" id="KW-1185">Reference proteome</keyword>
<dbReference type="SUPFAM" id="SSF49785">
    <property type="entry name" value="Galactose-binding domain-like"/>
    <property type="match status" value="1"/>
</dbReference>
<evidence type="ECO:0000256" key="1">
    <source>
        <dbReference type="SAM" id="SignalP"/>
    </source>
</evidence>
<dbReference type="Proteomes" id="UP000620046">
    <property type="component" value="Unassembled WGS sequence"/>
</dbReference>
<dbReference type="RefSeq" id="WP_229720666.1">
    <property type="nucleotide sequence ID" value="NZ_BMJA01000001.1"/>
</dbReference>
<organism evidence="2 3">
    <name type="scientific">Dyella nitratireducens</name>
    <dbReference type="NCBI Taxonomy" id="1849580"/>
    <lineage>
        <taxon>Bacteria</taxon>
        <taxon>Pseudomonadati</taxon>
        <taxon>Pseudomonadota</taxon>
        <taxon>Gammaproteobacteria</taxon>
        <taxon>Lysobacterales</taxon>
        <taxon>Rhodanobacteraceae</taxon>
        <taxon>Dyella</taxon>
    </lineage>
</organism>